<dbReference type="GO" id="GO:0016891">
    <property type="term" value="F:RNA endonuclease activity producing 5'-phosphomonoesters, hydrolytic mechanism"/>
    <property type="evidence" value="ECO:0007669"/>
    <property type="project" value="TreeGrafter"/>
</dbReference>
<keyword evidence="9" id="KW-0255">Endonuclease</keyword>
<dbReference type="Pfam" id="PF13091">
    <property type="entry name" value="PLDc_2"/>
    <property type="match status" value="1"/>
</dbReference>
<keyword evidence="6" id="KW-0443">Lipid metabolism</keyword>
<reference evidence="10" key="1">
    <citation type="submission" date="2020-03" db="EMBL/GenBank/DDBJ databases">
        <title>Complete genome sequence of sulfur-oxidizing bacterium skT11.</title>
        <authorList>
            <person name="Kanda M."/>
            <person name="Kojima H."/>
            <person name="Fukui M."/>
        </authorList>
    </citation>
    <scope>NUCLEOTIDE SEQUENCE [LARGE SCALE GENOMIC DNA]</scope>
    <source>
        <strain evidence="10">skT11</strain>
    </source>
</reference>
<comment type="catalytic activity">
    <reaction evidence="1">
        <text>a 1,2-diacyl-sn-glycero-3-phosphocholine + H2O = a 1,2-diacyl-sn-glycero-3-phosphate + choline + H(+)</text>
        <dbReference type="Rhea" id="RHEA:14445"/>
        <dbReference type="ChEBI" id="CHEBI:15354"/>
        <dbReference type="ChEBI" id="CHEBI:15377"/>
        <dbReference type="ChEBI" id="CHEBI:15378"/>
        <dbReference type="ChEBI" id="CHEBI:57643"/>
        <dbReference type="ChEBI" id="CHEBI:58608"/>
        <dbReference type="EC" id="3.1.4.4"/>
    </reaction>
</comment>
<dbReference type="CDD" id="cd09170">
    <property type="entry name" value="PLDc_Nuc"/>
    <property type="match status" value="1"/>
</dbReference>
<feature type="chain" id="PRO_5026172646" description="phospholipase D" evidence="7">
    <location>
        <begin position="19"/>
        <end position="190"/>
    </location>
</feature>
<evidence type="ECO:0000313" key="10">
    <source>
        <dbReference type="Proteomes" id="UP000502260"/>
    </source>
</evidence>
<dbReference type="GO" id="GO:0006793">
    <property type="term" value="P:phosphorus metabolic process"/>
    <property type="evidence" value="ECO:0007669"/>
    <property type="project" value="UniProtKB-ARBA"/>
</dbReference>
<dbReference type="PROSITE" id="PS50035">
    <property type="entry name" value="PLD"/>
    <property type="match status" value="1"/>
</dbReference>
<evidence type="ECO:0000256" key="6">
    <source>
        <dbReference type="ARBA" id="ARBA00023098"/>
    </source>
</evidence>
<dbReference type="PANTHER" id="PTHR43856">
    <property type="entry name" value="CARDIOLIPIN HYDROLASE"/>
    <property type="match status" value="1"/>
</dbReference>
<feature type="domain" description="PLD phosphodiesterase" evidence="8">
    <location>
        <begin position="120"/>
        <end position="151"/>
    </location>
</feature>
<dbReference type="InterPro" id="IPR001736">
    <property type="entry name" value="PLipase_D/transphosphatidylase"/>
</dbReference>
<dbReference type="GO" id="GO:0004630">
    <property type="term" value="F:phospholipase D activity"/>
    <property type="evidence" value="ECO:0007669"/>
    <property type="project" value="UniProtKB-EC"/>
</dbReference>
<dbReference type="Gene3D" id="3.30.870.10">
    <property type="entry name" value="Endonuclease Chain A"/>
    <property type="match status" value="1"/>
</dbReference>
<evidence type="ECO:0000313" key="9">
    <source>
        <dbReference type="EMBL" id="BCB27821.1"/>
    </source>
</evidence>
<evidence type="ECO:0000256" key="5">
    <source>
        <dbReference type="ARBA" id="ARBA00022963"/>
    </source>
</evidence>
<keyword evidence="7" id="KW-0732">Signal</keyword>
<evidence type="ECO:0000256" key="3">
    <source>
        <dbReference type="ARBA" id="ARBA00012027"/>
    </source>
</evidence>
<comment type="similarity">
    <text evidence="2">Belongs to the phospholipase D family.</text>
</comment>
<name>A0A6F8VF91_9PROT</name>
<evidence type="ECO:0000256" key="1">
    <source>
        <dbReference type="ARBA" id="ARBA00000798"/>
    </source>
</evidence>
<feature type="signal peptide" evidence="7">
    <location>
        <begin position="1"/>
        <end position="18"/>
    </location>
</feature>
<dbReference type="Proteomes" id="UP000502260">
    <property type="component" value="Chromosome"/>
</dbReference>
<sequence length="190" mass="20811">MKKIIPWLLILLCGSASAFEFPSSSPATQTIAASGTVQLAFSPQDDAGALVIQAIRGARKQVLVQAYSFTHRQIAYALMDARRRGVDVQLIADDEQIRRMERGLVPRIAASGVTTFVDNVHSSAHNKIMVIDAGTPQAAVITGSFNFTQAAQNKNAENLLVFRGNPQLTQAYLANWQRHRAHARPYEPGR</sequence>
<dbReference type="EMBL" id="AP022853">
    <property type="protein sequence ID" value="BCB27821.1"/>
    <property type="molecule type" value="Genomic_DNA"/>
</dbReference>
<gene>
    <name evidence="9" type="ORF">SKTS_27070</name>
</gene>
<dbReference type="EC" id="3.1.4.4" evidence="3"/>
<accession>A0A6F8VF91</accession>
<dbReference type="AlphaFoldDB" id="A0A6F8VF91"/>
<keyword evidence="4" id="KW-0378">Hydrolase</keyword>
<organism evidence="9 10">
    <name type="scientific">Sulfurimicrobium lacus</name>
    <dbReference type="NCBI Taxonomy" id="2715678"/>
    <lineage>
        <taxon>Bacteria</taxon>
        <taxon>Pseudomonadati</taxon>
        <taxon>Pseudomonadota</taxon>
        <taxon>Betaproteobacteria</taxon>
        <taxon>Nitrosomonadales</taxon>
        <taxon>Sulfuricellaceae</taxon>
        <taxon>Sulfurimicrobium</taxon>
    </lineage>
</organism>
<dbReference type="KEGG" id="slac:SKTS_27070"/>
<evidence type="ECO:0000256" key="4">
    <source>
        <dbReference type="ARBA" id="ARBA00022801"/>
    </source>
</evidence>
<dbReference type="InterPro" id="IPR051406">
    <property type="entry name" value="PLD_domain"/>
</dbReference>
<proteinExistence type="inferred from homology"/>
<dbReference type="RefSeq" id="WP_173066147.1">
    <property type="nucleotide sequence ID" value="NZ_AP022853.1"/>
</dbReference>
<protein>
    <recommendedName>
        <fullName evidence="3">phospholipase D</fullName>
        <ecNumber evidence="3">3.1.4.4</ecNumber>
    </recommendedName>
</protein>
<dbReference type="InterPro" id="IPR025202">
    <property type="entry name" value="PLD-like_dom"/>
</dbReference>
<evidence type="ECO:0000259" key="8">
    <source>
        <dbReference type="PROSITE" id="PS50035"/>
    </source>
</evidence>
<keyword evidence="10" id="KW-1185">Reference proteome</keyword>
<dbReference type="PANTHER" id="PTHR43856:SF1">
    <property type="entry name" value="MITOCHONDRIAL CARDIOLIPIN HYDROLASE"/>
    <property type="match status" value="1"/>
</dbReference>
<evidence type="ECO:0000256" key="2">
    <source>
        <dbReference type="ARBA" id="ARBA00008664"/>
    </source>
</evidence>
<evidence type="ECO:0000256" key="7">
    <source>
        <dbReference type="SAM" id="SignalP"/>
    </source>
</evidence>
<keyword evidence="9" id="KW-0540">Nuclease</keyword>
<keyword evidence="5" id="KW-0442">Lipid degradation</keyword>
<dbReference type="SUPFAM" id="SSF56024">
    <property type="entry name" value="Phospholipase D/nuclease"/>
    <property type="match status" value="1"/>
</dbReference>
<dbReference type="GO" id="GO:0016042">
    <property type="term" value="P:lipid catabolic process"/>
    <property type="evidence" value="ECO:0007669"/>
    <property type="project" value="UniProtKB-KW"/>
</dbReference>